<dbReference type="Proteomes" id="UP000004605">
    <property type="component" value="Unassembled WGS sequence"/>
</dbReference>
<comment type="caution">
    <text evidence="1">The sequence shown here is derived from an EMBL/GenBank/DDBJ whole genome shotgun (WGS) entry which is preliminary data.</text>
</comment>
<gene>
    <name evidence="1" type="ORF">VII00023_05157</name>
</gene>
<dbReference type="AlphaFoldDB" id="F9S4D5"/>
<keyword evidence="2" id="KW-1185">Reference proteome</keyword>
<sequence>VVKQCDTVIRQLMDQEELEKANYEQLYQDIMATN</sequence>
<evidence type="ECO:0000313" key="2">
    <source>
        <dbReference type="Proteomes" id="UP000004605"/>
    </source>
</evidence>
<name>F9S4D5_9VIBR</name>
<accession>F9S4D5</accession>
<reference evidence="1 2" key="1">
    <citation type="journal article" date="2012" name="Int. J. Syst. Evol. Microbiol.">
        <title>Vibrio caribbeanicus sp. nov., isolated from the marine sponge Scleritoderma cyanea.</title>
        <authorList>
            <person name="Hoffmann M."/>
            <person name="Monday S.R."/>
            <person name="Allard M.W."/>
            <person name="Strain E.A."/>
            <person name="Whittaker P."/>
            <person name="Naum M."/>
            <person name="McCarthy P.J."/>
            <person name="Lopez J.V."/>
            <person name="Fischer M."/>
            <person name="Brown E.W."/>
        </authorList>
    </citation>
    <scope>NUCLEOTIDE SEQUENCE [LARGE SCALE GENOMIC DNA]</scope>
    <source>
        <strain evidence="1 2">ATCC 700023</strain>
    </source>
</reference>
<protein>
    <submittedName>
        <fullName evidence="1">Uncharacterized protein</fullName>
    </submittedName>
</protein>
<organism evidence="1 2">
    <name type="scientific">Vibrio ichthyoenteri ATCC 700023</name>
    <dbReference type="NCBI Taxonomy" id="870968"/>
    <lineage>
        <taxon>Bacteria</taxon>
        <taxon>Pseudomonadati</taxon>
        <taxon>Pseudomonadota</taxon>
        <taxon>Gammaproteobacteria</taxon>
        <taxon>Vibrionales</taxon>
        <taxon>Vibrionaceae</taxon>
        <taxon>Vibrio</taxon>
    </lineage>
</organism>
<dbReference type="EMBL" id="AFWF01000199">
    <property type="protein sequence ID" value="EGU36845.1"/>
    <property type="molecule type" value="Genomic_DNA"/>
</dbReference>
<proteinExistence type="predicted"/>
<evidence type="ECO:0000313" key="1">
    <source>
        <dbReference type="EMBL" id="EGU36845.1"/>
    </source>
</evidence>
<feature type="non-terminal residue" evidence="1">
    <location>
        <position position="1"/>
    </location>
</feature>